<protein>
    <submittedName>
        <fullName evidence="1">Uncharacterized protein</fullName>
    </submittedName>
</protein>
<evidence type="ECO:0000313" key="1">
    <source>
        <dbReference type="EMBL" id="VDN28344.1"/>
    </source>
</evidence>
<organism evidence="1 2">
    <name type="scientific">Cylicostephanus goldi</name>
    <name type="common">Nematode worm</name>
    <dbReference type="NCBI Taxonomy" id="71465"/>
    <lineage>
        <taxon>Eukaryota</taxon>
        <taxon>Metazoa</taxon>
        <taxon>Ecdysozoa</taxon>
        <taxon>Nematoda</taxon>
        <taxon>Chromadorea</taxon>
        <taxon>Rhabditida</taxon>
        <taxon>Rhabditina</taxon>
        <taxon>Rhabditomorpha</taxon>
        <taxon>Strongyloidea</taxon>
        <taxon>Strongylidae</taxon>
        <taxon>Cylicostephanus</taxon>
    </lineage>
</organism>
<dbReference type="EMBL" id="UYRV01113605">
    <property type="protein sequence ID" value="VDN28344.1"/>
    <property type="molecule type" value="Genomic_DNA"/>
</dbReference>
<gene>
    <name evidence="1" type="ORF">CGOC_LOCUS10925</name>
</gene>
<keyword evidence="2" id="KW-1185">Reference proteome</keyword>
<accession>A0A3P7MFS2</accession>
<dbReference type="Proteomes" id="UP000271889">
    <property type="component" value="Unassembled WGS sequence"/>
</dbReference>
<reference evidence="1 2" key="1">
    <citation type="submission" date="2018-11" db="EMBL/GenBank/DDBJ databases">
        <authorList>
            <consortium name="Pathogen Informatics"/>
        </authorList>
    </citation>
    <scope>NUCLEOTIDE SEQUENCE [LARGE SCALE GENOMIC DNA]</scope>
</reference>
<evidence type="ECO:0000313" key="2">
    <source>
        <dbReference type="Proteomes" id="UP000271889"/>
    </source>
</evidence>
<sequence length="52" mass="5823">MEMPSMKQLPLYSLHSSTTLNYPSLKCLLSALPLLLHPSALAQCQLDLFLFC</sequence>
<proteinExistence type="predicted"/>
<dbReference type="AlphaFoldDB" id="A0A3P7MFS2"/>
<name>A0A3P7MFS2_CYLGO</name>